<evidence type="ECO:0000313" key="2">
    <source>
        <dbReference type="Proteomes" id="UP000299102"/>
    </source>
</evidence>
<dbReference type="Proteomes" id="UP000299102">
    <property type="component" value="Unassembled WGS sequence"/>
</dbReference>
<dbReference type="AlphaFoldDB" id="A0A4C1YAK9"/>
<sequence length="81" mass="9243">MGQRSGPWFCDEARYESRVAGAVAGDVLHVPWLLKNVRSISRDRTRRDPDATRQLRATIYSGHATRTIPRFSLSRWTSISV</sequence>
<reference evidence="1 2" key="1">
    <citation type="journal article" date="2019" name="Commun. Biol.">
        <title>The bagworm genome reveals a unique fibroin gene that provides high tensile strength.</title>
        <authorList>
            <person name="Kono N."/>
            <person name="Nakamura H."/>
            <person name="Ohtoshi R."/>
            <person name="Tomita M."/>
            <person name="Numata K."/>
            <person name="Arakawa K."/>
        </authorList>
    </citation>
    <scope>NUCLEOTIDE SEQUENCE [LARGE SCALE GENOMIC DNA]</scope>
</reference>
<keyword evidence="2" id="KW-1185">Reference proteome</keyword>
<evidence type="ECO:0000313" key="1">
    <source>
        <dbReference type="EMBL" id="GBP71557.1"/>
    </source>
</evidence>
<gene>
    <name evidence="1" type="ORF">EVAR_50618_1</name>
</gene>
<protein>
    <submittedName>
        <fullName evidence="1">Uncharacterized protein</fullName>
    </submittedName>
</protein>
<organism evidence="1 2">
    <name type="scientific">Eumeta variegata</name>
    <name type="common">Bagworm moth</name>
    <name type="synonym">Eumeta japonica</name>
    <dbReference type="NCBI Taxonomy" id="151549"/>
    <lineage>
        <taxon>Eukaryota</taxon>
        <taxon>Metazoa</taxon>
        <taxon>Ecdysozoa</taxon>
        <taxon>Arthropoda</taxon>
        <taxon>Hexapoda</taxon>
        <taxon>Insecta</taxon>
        <taxon>Pterygota</taxon>
        <taxon>Neoptera</taxon>
        <taxon>Endopterygota</taxon>
        <taxon>Lepidoptera</taxon>
        <taxon>Glossata</taxon>
        <taxon>Ditrysia</taxon>
        <taxon>Tineoidea</taxon>
        <taxon>Psychidae</taxon>
        <taxon>Oiketicinae</taxon>
        <taxon>Eumeta</taxon>
    </lineage>
</organism>
<dbReference type="EMBL" id="BGZK01001112">
    <property type="protein sequence ID" value="GBP71557.1"/>
    <property type="molecule type" value="Genomic_DNA"/>
</dbReference>
<accession>A0A4C1YAK9</accession>
<proteinExistence type="predicted"/>
<name>A0A4C1YAK9_EUMVA</name>
<comment type="caution">
    <text evidence="1">The sequence shown here is derived from an EMBL/GenBank/DDBJ whole genome shotgun (WGS) entry which is preliminary data.</text>
</comment>